<feature type="transmembrane region" description="Helical" evidence="13">
    <location>
        <begin position="35"/>
        <end position="55"/>
    </location>
</feature>
<evidence type="ECO:0000256" key="9">
    <source>
        <dbReference type="ARBA" id="ARBA00022840"/>
    </source>
</evidence>
<keyword evidence="9" id="KW-0067">ATP-binding</keyword>
<reference evidence="15" key="1">
    <citation type="submission" date="2020-09" db="EMBL/GenBank/DDBJ databases">
        <title>A novel bacterium of genus Hazenella, isolated from South China Sea.</title>
        <authorList>
            <person name="Huang H."/>
            <person name="Mo K."/>
            <person name="Hu Y."/>
        </authorList>
    </citation>
    <scope>NUCLEOTIDE SEQUENCE</scope>
    <source>
        <strain evidence="15">IB182357</strain>
    </source>
</reference>
<dbReference type="InterPro" id="IPR005467">
    <property type="entry name" value="His_kinase_dom"/>
</dbReference>
<evidence type="ECO:0000313" key="15">
    <source>
        <dbReference type="EMBL" id="MBD1371690.1"/>
    </source>
</evidence>
<evidence type="ECO:0000256" key="5">
    <source>
        <dbReference type="ARBA" id="ARBA00022679"/>
    </source>
</evidence>
<dbReference type="PANTHER" id="PTHR45453:SF2">
    <property type="entry name" value="HISTIDINE KINASE"/>
    <property type="match status" value="1"/>
</dbReference>
<dbReference type="GO" id="GO:0000155">
    <property type="term" value="F:phosphorelay sensor kinase activity"/>
    <property type="evidence" value="ECO:0007669"/>
    <property type="project" value="TreeGrafter"/>
</dbReference>
<keyword evidence="11" id="KW-0902">Two-component regulatory system</keyword>
<gene>
    <name evidence="15" type="ORF">IC620_04870</name>
</gene>
<dbReference type="GO" id="GO:0005886">
    <property type="term" value="C:plasma membrane"/>
    <property type="evidence" value="ECO:0007669"/>
    <property type="project" value="UniProtKB-SubCell"/>
</dbReference>
<sequence length="336" mass="39704">MNFYTFFREKFTYLFFNLVLALLFAVIFWKMTVHIGIMILFYLFWFGPLLLYYILSYIKKKNYYQNIVRFQAQLDQKYLLPELLVRPSFLEGQIIYDTIADTYKQMHEHVNVYKREQIAYREYIEAWVHEIKTPLAATRITLQNQGMDAGVFDELDKIEQYIEQVLYFARSSDVSQDYIIRAFPIQEVVNKVAKRNARSFIYQKIRLEMNELHEIVYSDVKWVEFILNQIVGNALKYSKSNQGVIKIYTIKRDNQIQLHIEDNGIGIPEKDLFRVFNKGFTGENGRKYSQSTGMGLYLCNRLAEKLNLGISINSKKNVGTNVQLIFPQSKVLLIES</sequence>
<dbReference type="PRINTS" id="PR00344">
    <property type="entry name" value="BCTRLSENSOR"/>
</dbReference>
<dbReference type="InterPro" id="IPR036890">
    <property type="entry name" value="HATPase_C_sf"/>
</dbReference>
<keyword evidence="12 13" id="KW-0472">Membrane</keyword>
<dbReference type="GO" id="GO:0005524">
    <property type="term" value="F:ATP binding"/>
    <property type="evidence" value="ECO:0007669"/>
    <property type="project" value="UniProtKB-KW"/>
</dbReference>
<dbReference type="EC" id="2.7.13.3" evidence="3"/>
<feature type="transmembrane region" description="Helical" evidence="13">
    <location>
        <begin position="12"/>
        <end position="29"/>
    </location>
</feature>
<accession>A0A926NAK2</accession>
<dbReference type="EMBL" id="JACXAH010000005">
    <property type="protein sequence ID" value="MBD1371690.1"/>
    <property type="molecule type" value="Genomic_DNA"/>
</dbReference>
<proteinExistence type="predicted"/>
<feature type="domain" description="Histidine kinase" evidence="14">
    <location>
        <begin position="126"/>
        <end position="330"/>
    </location>
</feature>
<dbReference type="GO" id="GO:0004721">
    <property type="term" value="F:phosphoprotein phosphatase activity"/>
    <property type="evidence" value="ECO:0007669"/>
    <property type="project" value="TreeGrafter"/>
</dbReference>
<dbReference type="Gene3D" id="3.30.565.10">
    <property type="entry name" value="Histidine kinase-like ATPase, C-terminal domain"/>
    <property type="match status" value="1"/>
</dbReference>
<evidence type="ECO:0000256" key="4">
    <source>
        <dbReference type="ARBA" id="ARBA00022475"/>
    </source>
</evidence>
<evidence type="ECO:0000256" key="8">
    <source>
        <dbReference type="ARBA" id="ARBA00022777"/>
    </source>
</evidence>
<name>A0A926NAK2_9BACL</name>
<comment type="catalytic activity">
    <reaction evidence="1">
        <text>ATP + protein L-histidine = ADP + protein N-phospho-L-histidine.</text>
        <dbReference type="EC" id="2.7.13.3"/>
    </reaction>
</comment>
<dbReference type="SUPFAM" id="SSF55874">
    <property type="entry name" value="ATPase domain of HSP90 chaperone/DNA topoisomerase II/histidine kinase"/>
    <property type="match status" value="1"/>
</dbReference>
<dbReference type="InterPro" id="IPR003594">
    <property type="entry name" value="HATPase_dom"/>
</dbReference>
<dbReference type="InterPro" id="IPR050351">
    <property type="entry name" value="BphY/WalK/GraS-like"/>
</dbReference>
<evidence type="ECO:0000256" key="3">
    <source>
        <dbReference type="ARBA" id="ARBA00012438"/>
    </source>
</evidence>
<dbReference type="SMART" id="SM00387">
    <property type="entry name" value="HATPase_c"/>
    <property type="match status" value="1"/>
</dbReference>
<dbReference type="GO" id="GO:0016036">
    <property type="term" value="P:cellular response to phosphate starvation"/>
    <property type="evidence" value="ECO:0007669"/>
    <property type="project" value="TreeGrafter"/>
</dbReference>
<evidence type="ECO:0000256" key="2">
    <source>
        <dbReference type="ARBA" id="ARBA00004651"/>
    </source>
</evidence>
<dbReference type="Proteomes" id="UP000661691">
    <property type="component" value="Unassembled WGS sequence"/>
</dbReference>
<dbReference type="Pfam" id="PF02518">
    <property type="entry name" value="HATPase_c"/>
    <property type="match status" value="1"/>
</dbReference>
<comment type="caution">
    <text evidence="15">The sequence shown here is derived from an EMBL/GenBank/DDBJ whole genome shotgun (WGS) entry which is preliminary data.</text>
</comment>
<dbReference type="AlphaFoldDB" id="A0A926NAK2"/>
<evidence type="ECO:0000259" key="14">
    <source>
        <dbReference type="PROSITE" id="PS50109"/>
    </source>
</evidence>
<dbReference type="InterPro" id="IPR004358">
    <property type="entry name" value="Sig_transdc_His_kin-like_C"/>
</dbReference>
<evidence type="ECO:0000256" key="10">
    <source>
        <dbReference type="ARBA" id="ARBA00022989"/>
    </source>
</evidence>
<protein>
    <recommendedName>
        <fullName evidence="3">histidine kinase</fullName>
        <ecNumber evidence="3">2.7.13.3</ecNumber>
    </recommendedName>
</protein>
<keyword evidence="16" id="KW-1185">Reference proteome</keyword>
<dbReference type="PANTHER" id="PTHR45453">
    <property type="entry name" value="PHOSPHATE REGULON SENSOR PROTEIN PHOR"/>
    <property type="match status" value="1"/>
</dbReference>
<evidence type="ECO:0000256" key="1">
    <source>
        <dbReference type="ARBA" id="ARBA00000085"/>
    </source>
</evidence>
<evidence type="ECO:0000256" key="12">
    <source>
        <dbReference type="ARBA" id="ARBA00023136"/>
    </source>
</evidence>
<keyword evidence="7" id="KW-0547">Nucleotide-binding</keyword>
<keyword evidence="8 15" id="KW-0418">Kinase</keyword>
<keyword evidence="4" id="KW-1003">Cell membrane</keyword>
<comment type="subcellular location">
    <subcellularLocation>
        <location evidence="2">Cell membrane</location>
        <topology evidence="2">Multi-pass membrane protein</topology>
    </subcellularLocation>
</comment>
<organism evidence="15 16">
    <name type="scientific">Polycladospora coralii</name>
    <dbReference type="NCBI Taxonomy" id="2771432"/>
    <lineage>
        <taxon>Bacteria</taxon>
        <taxon>Bacillati</taxon>
        <taxon>Bacillota</taxon>
        <taxon>Bacilli</taxon>
        <taxon>Bacillales</taxon>
        <taxon>Thermoactinomycetaceae</taxon>
        <taxon>Polycladospora</taxon>
    </lineage>
</organism>
<evidence type="ECO:0000313" key="16">
    <source>
        <dbReference type="Proteomes" id="UP000661691"/>
    </source>
</evidence>
<keyword evidence="5" id="KW-0808">Transferase</keyword>
<keyword evidence="6 13" id="KW-0812">Transmembrane</keyword>
<evidence type="ECO:0000256" key="11">
    <source>
        <dbReference type="ARBA" id="ARBA00023012"/>
    </source>
</evidence>
<keyword evidence="10 13" id="KW-1133">Transmembrane helix</keyword>
<evidence type="ECO:0000256" key="6">
    <source>
        <dbReference type="ARBA" id="ARBA00022692"/>
    </source>
</evidence>
<evidence type="ECO:0000256" key="13">
    <source>
        <dbReference type="SAM" id="Phobius"/>
    </source>
</evidence>
<evidence type="ECO:0000256" key="7">
    <source>
        <dbReference type="ARBA" id="ARBA00022741"/>
    </source>
</evidence>
<dbReference type="PROSITE" id="PS50109">
    <property type="entry name" value="HIS_KIN"/>
    <property type="match status" value="1"/>
</dbReference>